<accession>A0A448PNQ0</accession>
<dbReference type="Proteomes" id="UP000268658">
    <property type="component" value="Chromosome"/>
</dbReference>
<name>A0A448PNQ0_ACTVI</name>
<sequence>MRRVGEPPTFRQLVSPDSCVNNSVIPDDIRSLIDRKEISITSKVLRQRLRTIPFRNPLHDLGKILEKEAVEKIEVCNRIVSTTAGNSD</sequence>
<evidence type="ECO:0000313" key="2">
    <source>
        <dbReference type="Proteomes" id="UP000268658"/>
    </source>
</evidence>
<protein>
    <submittedName>
        <fullName evidence="1">Uncharacterized protein</fullName>
    </submittedName>
</protein>
<dbReference type="AlphaFoldDB" id="A0A448PNQ0"/>
<dbReference type="KEGG" id="avc:NCTC10951_02457"/>
<organism evidence="1 2">
    <name type="scientific">Actinomyces viscosus</name>
    <dbReference type="NCBI Taxonomy" id="1656"/>
    <lineage>
        <taxon>Bacteria</taxon>
        <taxon>Bacillati</taxon>
        <taxon>Actinomycetota</taxon>
        <taxon>Actinomycetes</taxon>
        <taxon>Actinomycetales</taxon>
        <taxon>Actinomycetaceae</taxon>
        <taxon>Actinomyces</taxon>
    </lineage>
</organism>
<proteinExistence type="predicted"/>
<gene>
    <name evidence="1" type="ORF">NCTC10951_02457</name>
</gene>
<reference evidence="1 2" key="1">
    <citation type="submission" date="2018-12" db="EMBL/GenBank/DDBJ databases">
        <authorList>
            <consortium name="Pathogen Informatics"/>
        </authorList>
    </citation>
    <scope>NUCLEOTIDE SEQUENCE [LARGE SCALE GENOMIC DNA]</scope>
    <source>
        <strain evidence="1 2">NCTC10951</strain>
    </source>
</reference>
<evidence type="ECO:0000313" key="1">
    <source>
        <dbReference type="EMBL" id="VEI17951.1"/>
    </source>
</evidence>
<dbReference type="EMBL" id="LR134477">
    <property type="protein sequence ID" value="VEI17951.1"/>
    <property type="molecule type" value="Genomic_DNA"/>
</dbReference>